<dbReference type="Proteomes" id="UP000503498">
    <property type="component" value="Chromosome"/>
</dbReference>
<name>A0A7Z2V9P6_XANCA</name>
<organism evidence="1 2">
    <name type="scientific">Xanthomonas campestris pv. badrii</name>
    <dbReference type="NCBI Taxonomy" id="149696"/>
    <lineage>
        <taxon>Bacteria</taxon>
        <taxon>Pseudomonadati</taxon>
        <taxon>Pseudomonadota</taxon>
        <taxon>Gammaproteobacteria</taxon>
        <taxon>Lysobacterales</taxon>
        <taxon>Lysobacteraceae</taxon>
        <taxon>Xanthomonas</taxon>
    </lineage>
</organism>
<accession>A0A7Z2V9P6</accession>
<evidence type="ECO:0000313" key="2">
    <source>
        <dbReference type="Proteomes" id="UP000503498"/>
    </source>
</evidence>
<dbReference type="RefSeq" id="WP_169705646.1">
    <property type="nucleotide sequence ID" value="NZ_CP051651.1"/>
</dbReference>
<evidence type="ECO:0008006" key="3">
    <source>
        <dbReference type="Google" id="ProtNLM"/>
    </source>
</evidence>
<gene>
    <name evidence="1" type="ORF">HG421_06060</name>
</gene>
<dbReference type="InterPro" id="IPR036597">
    <property type="entry name" value="Fido-like_dom_sf"/>
</dbReference>
<reference evidence="1 2" key="2">
    <citation type="submission" date="2020-04" db="EMBL/GenBank/DDBJ databases">
        <authorList>
            <person name="Fomenkov A."/>
            <person name="Anton B.P."/>
            <person name="Roberts R.J."/>
        </authorList>
    </citation>
    <scope>NUCLEOTIDE SEQUENCE [LARGE SCALE GENOMIC DNA]</scope>
    <source>
        <strain evidence="1 2">NEB122</strain>
    </source>
</reference>
<dbReference type="AlphaFoldDB" id="A0A7Z2V9P6"/>
<dbReference type="Gene3D" id="1.10.3290.10">
    <property type="entry name" value="Fido-like domain"/>
    <property type="match status" value="1"/>
</dbReference>
<evidence type="ECO:0000313" key="1">
    <source>
        <dbReference type="EMBL" id="QJD67328.1"/>
    </source>
</evidence>
<sequence length="389" mass="43286">MKDLFDGPEFGALLTHVIDDIAAISNAENLSPIEVAETLRQAISRGHGANNMDADLKNVLQFGLYAVREKLQGEADLAGAMRAHPAFQSFPVAHTWKFCIEQEHWNDEGAASGMRFDNEPGYMGGMSRGLKFVIDSETDSSSRKKREIDSTWLENLHDIAVNGVFRRSFMRSWPSYVDSDEAVNAVAALTAPGSNINDKIKSADLAAGYEVPVYLMPLQDGYRDQLVGFELSTSKNLSPAGIDELKEFQSRFPDWAAFRSLDNRPIDWNEVARGNASDYWACKGQGRKNIKKLVQEVLRTHYRKIKRATDAEAALHVVAQTCATLERAHVFEDGNARTFGCLLLNKLLLSAGLSPSMFPDVNEFDGYSNDELVARIKEGQEMFRAHCQA</sequence>
<dbReference type="SUPFAM" id="SSF140931">
    <property type="entry name" value="Fic-like"/>
    <property type="match status" value="1"/>
</dbReference>
<protein>
    <recommendedName>
        <fullName evidence="3">Fido domain-containing protein</fullName>
    </recommendedName>
</protein>
<dbReference type="EMBL" id="CP051651">
    <property type="protein sequence ID" value="QJD67328.1"/>
    <property type="molecule type" value="Genomic_DNA"/>
</dbReference>
<reference evidence="1 2" key="1">
    <citation type="submission" date="2020-04" db="EMBL/GenBank/DDBJ databases">
        <title>Genome-Wide Identification of 5-Methylcytosine Sites in Bacterial Genomes By High-Throughput Sequencing of MspJI Restriction Fragments.</title>
        <authorList>
            <person name="Wu V."/>
        </authorList>
    </citation>
    <scope>NUCLEOTIDE SEQUENCE [LARGE SCALE GENOMIC DNA]</scope>
    <source>
        <strain evidence="1 2">NEB122</strain>
    </source>
</reference>
<proteinExistence type="predicted"/>